<evidence type="ECO:0000256" key="8">
    <source>
        <dbReference type="ARBA" id="ARBA00022741"/>
    </source>
</evidence>
<evidence type="ECO:0000313" key="14">
    <source>
        <dbReference type="Proteomes" id="UP000266506"/>
    </source>
</evidence>
<dbReference type="GO" id="GO:0006450">
    <property type="term" value="P:regulation of translational fidelity"/>
    <property type="evidence" value="ECO:0007669"/>
    <property type="project" value="TreeGrafter"/>
</dbReference>
<comment type="similarity">
    <text evidence="2">Belongs to the SUA5 family.</text>
</comment>
<comment type="catalytic activity">
    <reaction evidence="11">
        <text>L-threonine + hydrogencarbonate + ATP = L-threonylcarbamoyladenylate + diphosphate + H2O</text>
        <dbReference type="Rhea" id="RHEA:36407"/>
        <dbReference type="ChEBI" id="CHEBI:15377"/>
        <dbReference type="ChEBI" id="CHEBI:17544"/>
        <dbReference type="ChEBI" id="CHEBI:30616"/>
        <dbReference type="ChEBI" id="CHEBI:33019"/>
        <dbReference type="ChEBI" id="CHEBI:57926"/>
        <dbReference type="ChEBI" id="CHEBI:73682"/>
        <dbReference type="EC" id="2.7.7.87"/>
    </reaction>
</comment>
<dbReference type="Proteomes" id="UP000266506">
    <property type="component" value="Unassembled WGS sequence"/>
</dbReference>
<dbReference type="PROSITE" id="PS51163">
    <property type="entry name" value="YRDC"/>
    <property type="match status" value="1"/>
</dbReference>
<dbReference type="InterPro" id="IPR006070">
    <property type="entry name" value="Sua5-like_dom"/>
</dbReference>
<evidence type="ECO:0000256" key="11">
    <source>
        <dbReference type="ARBA" id="ARBA00048366"/>
    </source>
</evidence>
<name>A0A397S8K3_9MOLU</name>
<evidence type="ECO:0000259" key="12">
    <source>
        <dbReference type="PROSITE" id="PS51163"/>
    </source>
</evidence>
<feature type="domain" description="YrdC-like" evidence="12">
    <location>
        <begin position="1"/>
        <end position="172"/>
    </location>
</feature>
<keyword evidence="9" id="KW-0067">ATP-binding</keyword>
<dbReference type="GO" id="GO:0003725">
    <property type="term" value="F:double-stranded RNA binding"/>
    <property type="evidence" value="ECO:0007669"/>
    <property type="project" value="InterPro"/>
</dbReference>
<comment type="subcellular location">
    <subcellularLocation>
        <location evidence="1">Cytoplasm</location>
    </subcellularLocation>
</comment>
<dbReference type="SUPFAM" id="SSF55821">
    <property type="entry name" value="YrdC/RibB"/>
    <property type="match status" value="1"/>
</dbReference>
<dbReference type="InterPro" id="IPR017945">
    <property type="entry name" value="DHBP_synth_RibB-like_a/b_dom"/>
</dbReference>
<evidence type="ECO:0000256" key="3">
    <source>
        <dbReference type="ARBA" id="ARBA00012584"/>
    </source>
</evidence>
<proteinExistence type="inferred from homology"/>
<dbReference type="OrthoDB" id="397661at2"/>
<keyword evidence="5" id="KW-0808">Transferase</keyword>
<dbReference type="GO" id="GO:0000049">
    <property type="term" value="F:tRNA binding"/>
    <property type="evidence" value="ECO:0007669"/>
    <property type="project" value="TreeGrafter"/>
</dbReference>
<dbReference type="PANTHER" id="PTHR17490">
    <property type="entry name" value="SUA5"/>
    <property type="match status" value="1"/>
</dbReference>
<evidence type="ECO:0000256" key="1">
    <source>
        <dbReference type="ARBA" id="ARBA00004496"/>
    </source>
</evidence>
<dbReference type="Pfam" id="PF01300">
    <property type="entry name" value="Sua5_yciO_yrdC"/>
    <property type="match status" value="1"/>
</dbReference>
<dbReference type="Gene3D" id="3.90.870.10">
    <property type="entry name" value="DHBP synthase"/>
    <property type="match status" value="1"/>
</dbReference>
<keyword evidence="14" id="KW-1185">Reference proteome</keyword>
<keyword evidence="7" id="KW-0548">Nucleotidyltransferase</keyword>
<evidence type="ECO:0000313" key="13">
    <source>
        <dbReference type="EMBL" id="RIA78624.1"/>
    </source>
</evidence>
<evidence type="ECO:0000256" key="2">
    <source>
        <dbReference type="ARBA" id="ARBA00007663"/>
    </source>
</evidence>
<dbReference type="GO" id="GO:0008033">
    <property type="term" value="P:tRNA processing"/>
    <property type="evidence" value="ECO:0007669"/>
    <property type="project" value="UniProtKB-KW"/>
</dbReference>
<accession>A0A397S8K3</accession>
<evidence type="ECO:0000256" key="5">
    <source>
        <dbReference type="ARBA" id="ARBA00022679"/>
    </source>
</evidence>
<dbReference type="InterPro" id="IPR050156">
    <property type="entry name" value="TC-AMP_synthase_SUA5"/>
</dbReference>
<comment type="caution">
    <text evidence="13">The sequence shown here is derived from an EMBL/GenBank/DDBJ whole genome shotgun (WGS) entry which is preliminary data.</text>
</comment>
<keyword evidence="6" id="KW-0819">tRNA processing</keyword>
<dbReference type="EC" id="2.7.7.87" evidence="3"/>
<evidence type="ECO:0000256" key="7">
    <source>
        <dbReference type="ARBA" id="ARBA00022695"/>
    </source>
</evidence>
<dbReference type="GO" id="GO:0005737">
    <property type="term" value="C:cytoplasm"/>
    <property type="evidence" value="ECO:0007669"/>
    <property type="project" value="UniProtKB-SubCell"/>
</dbReference>
<dbReference type="EMBL" id="QXEV01000001">
    <property type="protein sequence ID" value="RIA78624.1"/>
    <property type="molecule type" value="Genomic_DNA"/>
</dbReference>
<keyword evidence="4" id="KW-0963">Cytoplasm</keyword>
<organism evidence="13 14">
    <name type="scientific">Anaeroplasma bactoclasticum</name>
    <dbReference type="NCBI Taxonomy" id="2088"/>
    <lineage>
        <taxon>Bacteria</taxon>
        <taxon>Bacillati</taxon>
        <taxon>Mycoplasmatota</taxon>
        <taxon>Mollicutes</taxon>
        <taxon>Anaeroplasmatales</taxon>
        <taxon>Anaeroplasmataceae</taxon>
        <taxon>Anaeroplasma</taxon>
    </lineage>
</organism>
<dbReference type="RefSeq" id="WP_119015362.1">
    <property type="nucleotide sequence ID" value="NZ_QXEV01000001.1"/>
</dbReference>
<dbReference type="GO" id="GO:0005524">
    <property type="term" value="F:ATP binding"/>
    <property type="evidence" value="ECO:0007669"/>
    <property type="project" value="UniProtKB-KW"/>
</dbReference>
<dbReference type="InParanoid" id="A0A397S8K3"/>
<dbReference type="AlphaFoldDB" id="A0A397S8K3"/>
<evidence type="ECO:0000256" key="9">
    <source>
        <dbReference type="ARBA" id="ARBA00022840"/>
    </source>
</evidence>
<reference evidence="13 14" key="1">
    <citation type="submission" date="2018-08" db="EMBL/GenBank/DDBJ databases">
        <title>Genomic Encyclopedia of Archaeal and Bacterial Type Strains, Phase II (KMG-II): from individual species to whole genera.</title>
        <authorList>
            <person name="Goeker M."/>
        </authorList>
    </citation>
    <scope>NUCLEOTIDE SEQUENCE [LARGE SCALE GENOMIC DNA]</scope>
    <source>
        <strain evidence="13 14">ATCC 27112</strain>
    </source>
</reference>
<protein>
    <recommendedName>
        <fullName evidence="10">L-threonylcarbamoyladenylate synthase</fullName>
        <ecNumber evidence="3">2.7.7.87</ecNumber>
    </recommendedName>
    <alternativeName>
        <fullName evidence="10">L-threonylcarbamoyladenylate synthase</fullName>
    </alternativeName>
</protein>
<evidence type="ECO:0000256" key="6">
    <source>
        <dbReference type="ARBA" id="ARBA00022694"/>
    </source>
</evidence>
<evidence type="ECO:0000256" key="10">
    <source>
        <dbReference type="ARBA" id="ARBA00029774"/>
    </source>
</evidence>
<sequence>MAGRVIIFPTDTVYGIGTKIRDLDGIERIYQIKHRPKEKPLACLCASLEQIKEIAEVDMVSEKLIQKFLPGGFTLILKSKDEIKNLIGYPTIGVRIPKHELAIKILEENGPMLTTSVNESGSVPLNEYDEIVKEYAGLVDKIYNTTTESMNKPSTVVLVSDGVVKILREGPVSKEEIEEFLKL</sequence>
<evidence type="ECO:0000256" key="4">
    <source>
        <dbReference type="ARBA" id="ARBA00022490"/>
    </source>
</evidence>
<dbReference type="NCBIfam" id="TIGR00057">
    <property type="entry name" value="L-threonylcarbamoyladenylate synthase"/>
    <property type="match status" value="1"/>
</dbReference>
<dbReference type="FunCoup" id="A0A397S8K3">
    <property type="interactions" value="306"/>
</dbReference>
<dbReference type="PANTHER" id="PTHR17490:SF16">
    <property type="entry name" value="THREONYLCARBAMOYL-AMP SYNTHASE"/>
    <property type="match status" value="1"/>
</dbReference>
<dbReference type="GO" id="GO:0061710">
    <property type="term" value="F:L-threonylcarbamoyladenylate synthase"/>
    <property type="evidence" value="ECO:0007669"/>
    <property type="project" value="UniProtKB-EC"/>
</dbReference>
<keyword evidence="8" id="KW-0547">Nucleotide-binding</keyword>
<gene>
    <name evidence="13" type="ORF">EI71_00185</name>
</gene>